<keyword evidence="1" id="KW-0732">Signal</keyword>
<keyword evidence="4" id="KW-1185">Reference proteome</keyword>
<sequence length="277" mass="31727">MKKIFIFLFFLQFLFAEQNIDLIKGQALFLEFDKKDLQKITLNDKKINFFIHPNNKNKVVTIFSLPYKNPTKKNIIKAIYTNKEQIYTINSLEGAYKKEFIQVTPNKVFPSKEKQKQIANEFKEASLIYANYTPNTLIKTNFQKPLDSFITSSFGKARIFNDKLASYHSGTDFRAKIGTKIKAANSGIVKLAKNRYYAGNSIIIDHGYGIYSQYYHLSKILVKTGDKIEKGQIIGLSGDSGRVNGPHLHFGIIVNQKQVDPIDFIQKYNALFGNEKI</sequence>
<comment type="caution">
    <text evidence="3">The sequence shown here is derived from an EMBL/GenBank/DDBJ whole genome shotgun (WGS) entry which is preliminary data.</text>
</comment>
<dbReference type="PANTHER" id="PTHR21666">
    <property type="entry name" value="PEPTIDASE-RELATED"/>
    <property type="match status" value="1"/>
</dbReference>
<accession>A0A4Q9JUR0</accession>
<dbReference type="AlphaFoldDB" id="A0A4Q9JUR0"/>
<dbReference type="PANTHER" id="PTHR21666:SF289">
    <property type="entry name" value="L-ALA--D-GLU ENDOPEPTIDASE"/>
    <property type="match status" value="1"/>
</dbReference>
<reference evidence="3 4" key="1">
    <citation type="submission" date="2018-07" db="EMBL/GenBank/DDBJ databases">
        <title>Campylobacter zealandensis sp. nov., isolated from birds and water in New Zealand.</title>
        <authorList>
            <person name="Wilkinson D.A."/>
            <person name="Biggs P.J."/>
            <person name="French N.P."/>
            <person name="Midwinter A.C."/>
        </authorList>
    </citation>
    <scope>NUCLEOTIDE SEQUENCE [LARGE SCALE GENOMIC DNA]</scope>
    <source>
        <strain evidence="3 4">B423b</strain>
    </source>
</reference>
<dbReference type="CDD" id="cd12797">
    <property type="entry name" value="M23_peptidase"/>
    <property type="match status" value="1"/>
</dbReference>
<evidence type="ECO:0000256" key="1">
    <source>
        <dbReference type="ARBA" id="ARBA00022729"/>
    </source>
</evidence>
<dbReference type="Proteomes" id="UP000292583">
    <property type="component" value="Unassembled WGS sequence"/>
</dbReference>
<name>A0A4Q9JUR0_9BACT</name>
<evidence type="ECO:0000259" key="2">
    <source>
        <dbReference type="Pfam" id="PF01551"/>
    </source>
</evidence>
<dbReference type="EMBL" id="QPGR01000004">
    <property type="protein sequence ID" value="TBR81484.1"/>
    <property type="molecule type" value="Genomic_DNA"/>
</dbReference>
<dbReference type="SUPFAM" id="SSF51261">
    <property type="entry name" value="Duplicated hybrid motif"/>
    <property type="match status" value="1"/>
</dbReference>
<dbReference type="RefSeq" id="WP_131186508.1">
    <property type="nucleotide sequence ID" value="NZ_QPGR01000004.1"/>
</dbReference>
<dbReference type="OrthoDB" id="9815245at2"/>
<dbReference type="GO" id="GO:0004222">
    <property type="term" value="F:metalloendopeptidase activity"/>
    <property type="evidence" value="ECO:0007669"/>
    <property type="project" value="TreeGrafter"/>
</dbReference>
<dbReference type="Pfam" id="PF01551">
    <property type="entry name" value="Peptidase_M23"/>
    <property type="match status" value="1"/>
</dbReference>
<dbReference type="InterPro" id="IPR050570">
    <property type="entry name" value="Cell_wall_metabolism_enzyme"/>
</dbReference>
<protein>
    <submittedName>
        <fullName evidence="3">M23 family peptidase</fullName>
    </submittedName>
</protein>
<dbReference type="Gene3D" id="2.70.70.10">
    <property type="entry name" value="Glucose Permease (Domain IIA)"/>
    <property type="match status" value="1"/>
</dbReference>
<organism evidence="3 4">
    <name type="scientific">Campylobacter novaezeelandiae</name>
    <dbReference type="NCBI Taxonomy" id="2267891"/>
    <lineage>
        <taxon>Bacteria</taxon>
        <taxon>Pseudomonadati</taxon>
        <taxon>Campylobacterota</taxon>
        <taxon>Epsilonproteobacteria</taxon>
        <taxon>Campylobacterales</taxon>
        <taxon>Campylobacteraceae</taxon>
        <taxon>Campylobacter</taxon>
    </lineage>
</organism>
<feature type="domain" description="M23ase beta-sheet core" evidence="2">
    <location>
        <begin position="167"/>
        <end position="261"/>
    </location>
</feature>
<gene>
    <name evidence="3" type="ORF">DU473_03130</name>
</gene>
<evidence type="ECO:0000313" key="3">
    <source>
        <dbReference type="EMBL" id="TBR81484.1"/>
    </source>
</evidence>
<evidence type="ECO:0000313" key="4">
    <source>
        <dbReference type="Proteomes" id="UP000292583"/>
    </source>
</evidence>
<proteinExistence type="predicted"/>
<dbReference type="InterPro" id="IPR011055">
    <property type="entry name" value="Dup_hybrid_motif"/>
</dbReference>
<dbReference type="InterPro" id="IPR016047">
    <property type="entry name" value="M23ase_b-sheet_dom"/>
</dbReference>